<name>A0ABW1B3F1_9ACTN</name>
<dbReference type="RefSeq" id="WP_272168856.1">
    <property type="nucleotide sequence ID" value="NZ_JAQOSL010000006.1"/>
</dbReference>
<accession>A0ABW1B3F1</accession>
<protein>
    <recommendedName>
        <fullName evidence="1">RAMA domain-containing protein</fullName>
    </recommendedName>
</protein>
<dbReference type="Proteomes" id="UP001596112">
    <property type="component" value="Unassembled WGS sequence"/>
</dbReference>
<evidence type="ECO:0000313" key="3">
    <source>
        <dbReference type="Proteomes" id="UP001596112"/>
    </source>
</evidence>
<dbReference type="Pfam" id="PF18755">
    <property type="entry name" value="RAMA"/>
    <property type="match status" value="1"/>
</dbReference>
<comment type="caution">
    <text evidence="2">The sequence shown here is derived from an EMBL/GenBank/DDBJ whole genome shotgun (WGS) entry which is preliminary data.</text>
</comment>
<sequence>MTDHTIVVDQEVYERLQKEAVPFVDNPNTVLRRLLEIDHEREVGNRRRRSSLAPLVKAGRLAPEQRLTWRRRNLGETHVAYVTEDGYLRLPDGRICDSPSGACETVASCKINGWTAWHTEDGVPLADLRA</sequence>
<feature type="domain" description="RAMA" evidence="1">
    <location>
        <begin position="44"/>
        <end position="130"/>
    </location>
</feature>
<keyword evidence="3" id="KW-1185">Reference proteome</keyword>
<organism evidence="2 3">
    <name type="scientific">Streptomyces heilongjiangensis</name>
    <dbReference type="NCBI Taxonomy" id="945052"/>
    <lineage>
        <taxon>Bacteria</taxon>
        <taxon>Bacillati</taxon>
        <taxon>Actinomycetota</taxon>
        <taxon>Actinomycetes</taxon>
        <taxon>Kitasatosporales</taxon>
        <taxon>Streptomycetaceae</taxon>
        <taxon>Streptomyces</taxon>
    </lineage>
</organism>
<reference evidence="3" key="1">
    <citation type="journal article" date="2019" name="Int. J. Syst. Evol. Microbiol.">
        <title>The Global Catalogue of Microorganisms (GCM) 10K type strain sequencing project: providing services to taxonomists for standard genome sequencing and annotation.</title>
        <authorList>
            <consortium name="The Broad Institute Genomics Platform"/>
            <consortium name="The Broad Institute Genome Sequencing Center for Infectious Disease"/>
            <person name="Wu L."/>
            <person name="Ma J."/>
        </authorList>
    </citation>
    <scope>NUCLEOTIDE SEQUENCE [LARGE SCALE GENOMIC DNA]</scope>
    <source>
        <strain evidence="3">JCM 9918</strain>
    </source>
</reference>
<dbReference type="InterPro" id="IPR040843">
    <property type="entry name" value="RAMA"/>
</dbReference>
<proteinExistence type="predicted"/>
<evidence type="ECO:0000313" key="2">
    <source>
        <dbReference type="EMBL" id="MFC5807502.1"/>
    </source>
</evidence>
<evidence type="ECO:0000259" key="1">
    <source>
        <dbReference type="Pfam" id="PF18755"/>
    </source>
</evidence>
<gene>
    <name evidence="2" type="ORF">ACFQGO_08265</name>
</gene>
<dbReference type="EMBL" id="JBHSNZ010000004">
    <property type="protein sequence ID" value="MFC5807502.1"/>
    <property type="molecule type" value="Genomic_DNA"/>
</dbReference>